<dbReference type="SMART" id="SM00388">
    <property type="entry name" value="HisKA"/>
    <property type="match status" value="1"/>
</dbReference>
<dbReference type="InterPro" id="IPR003594">
    <property type="entry name" value="HATPase_dom"/>
</dbReference>
<evidence type="ECO:0000259" key="11">
    <source>
        <dbReference type="PROSITE" id="PS50112"/>
    </source>
</evidence>
<evidence type="ECO:0000256" key="6">
    <source>
        <dbReference type="ARBA" id="ARBA00022777"/>
    </source>
</evidence>
<feature type="domain" description="PAS" evidence="11">
    <location>
        <begin position="94"/>
        <end position="148"/>
    </location>
</feature>
<organism evidence="13 14">
    <name type="scientific">Agrobacterium tumefaciens</name>
    <dbReference type="NCBI Taxonomy" id="358"/>
    <lineage>
        <taxon>Bacteria</taxon>
        <taxon>Pseudomonadati</taxon>
        <taxon>Pseudomonadota</taxon>
        <taxon>Alphaproteobacteria</taxon>
        <taxon>Hyphomicrobiales</taxon>
        <taxon>Rhizobiaceae</taxon>
        <taxon>Rhizobium/Agrobacterium group</taxon>
        <taxon>Agrobacterium</taxon>
        <taxon>Agrobacterium tumefaciens complex</taxon>
    </lineage>
</organism>
<comment type="catalytic activity">
    <reaction evidence="1">
        <text>ATP + protein L-histidine = ADP + protein N-phospho-L-histidine.</text>
        <dbReference type="EC" id="2.7.13.3"/>
    </reaction>
</comment>
<dbReference type="InterPro" id="IPR000700">
    <property type="entry name" value="PAS-assoc_C"/>
</dbReference>
<dbReference type="PROSITE" id="PS50112">
    <property type="entry name" value="PAS"/>
    <property type="match status" value="1"/>
</dbReference>
<evidence type="ECO:0000256" key="7">
    <source>
        <dbReference type="ARBA" id="ARBA00022840"/>
    </source>
</evidence>
<dbReference type="SMART" id="SM00387">
    <property type="entry name" value="HATPase_c"/>
    <property type="match status" value="1"/>
</dbReference>
<dbReference type="InterPro" id="IPR013767">
    <property type="entry name" value="PAS_fold"/>
</dbReference>
<dbReference type="InterPro" id="IPR036890">
    <property type="entry name" value="HATPase_C_sf"/>
</dbReference>
<keyword evidence="9" id="KW-0812">Transmembrane</keyword>
<evidence type="ECO:0000256" key="5">
    <source>
        <dbReference type="ARBA" id="ARBA00022741"/>
    </source>
</evidence>
<dbReference type="Pfam" id="PF00512">
    <property type="entry name" value="HisKA"/>
    <property type="match status" value="1"/>
</dbReference>
<dbReference type="PROSITE" id="PS50109">
    <property type="entry name" value="HIS_KIN"/>
    <property type="match status" value="1"/>
</dbReference>
<evidence type="ECO:0000256" key="8">
    <source>
        <dbReference type="ARBA" id="ARBA00023012"/>
    </source>
</evidence>
<dbReference type="CDD" id="cd00130">
    <property type="entry name" value="PAS"/>
    <property type="match status" value="1"/>
</dbReference>
<accession>A0A176XHC8</accession>
<keyword evidence="7" id="KW-0067">ATP-binding</keyword>
<feature type="transmembrane region" description="Helical" evidence="9">
    <location>
        <begin position="12"/>
        <end position="31"/>
    </location>
</feature>
<evidence type="ECO:0000256" key="1">
    <source>
        <dbReference type="ARBA" id="ARBA00000085"/>
    </source>
</evidence>
<dbReference type="Gene3D" id="3.30.450.20">
    <property type="entry name" value="PAS domain"/>
    <property type="match status" value="2"/>
</dbReference>
<proteinExistence type="predicted"/>
<dbReference type="PANTHER" id="PTHR43065">
    <property type="entry name" value="SENSOR HISTIDINE KINASE"/>
    <property type="match status" value="1"/>
</dbReference>
<evidence type="ECO:0000256" key="9">
    <source>
        <dbReference type="SAM" id="Phobius"/>
    </source>
</evidence>
<dbReference type="InterPro" id="IPR000014">
    <property type="entry name" value="PAS"/>
</dbReference>
<dbReference type="GO" id="GO:0005524">
    <property type="term" value="F:ATP binding"/>
    <property type="evidence" value="ECO:0007669"/>
    <property type="project" value="UniProtKB-KW"/>
</dbReference>
<dbReference type="GO" id="GO:0006355">
    <property type="term" value="P:regulation of DNA-templated transcription"/>
    <property type="evidence" value="ECO:0007669"/>
    <property type="project" value="InterPro"/>
</dbReference>
<dbReference type="SUPFAM" id="SSF55785">
    <property type="entry name" value="PYP-like sensor domain (PAS domain)"/>
    <property type="match status" value="2"/>
</dbReference>
<evidence type="ECO:0000256" key="4">
    <source>
        <dbReference type="ARBA" id="ARBA00022679"/>
    </source>
</evidence>
<evidence type="ECO:0000256" key="3">
    <source>
        <dbReference type="ARBA" id="ARBA00022553"/>
    </source>
</evidence>
<dbReference type="PRINTS" id="PR00344">
    <property type="entry name" value="BCTRLSENSOR"/>
</dbReference>
<keyword evidence="5" id="KW-0547">Nucleotide-binding</keyword>
<keyword evidence="9" id="KW-0472">Membrane</keyword>
<sequence length="623" mass="68334">MATLFILTVDMMTGGDGPVAFLYGGVILLLGPLGRRFTVAVGIALAALACTAFCGGHIAVHDLHNSEAALFAVTLLVIGTATLLSIWNQTWRTTLAELARTLELSHDTVIINDQKDLILYWNDGAEILYGWSRQEAVGRSCQELLRTEFPEAEVWRALELRGQWSGDIVRTRRDGNRLILATRWVLRRDVDGRQVGVIESSADLTEQRRADLLIKASEQRYREIFDSAGFAIWESDWTEAIRISCLSRPTEINLRDWLAGNPEIVNAVLASATICNANEAAAILWGAASREALVGLNWNCLFMDCAIEPLARMITALDEGATRVECEVQARALDDRVLDLVLRISVSSADAPWSNLLIMAADVTERNDARRRAEHAHAERAHEARVSMLGQLASSIAHEVNQPLTAIINYGKSAKRFLDRPEPDLRELDVCLEKILSNSTRASDVVARVRGLARKTSPETTPLNLVELIDETIGLIQREAQSHSVTIVRPRSSSIPTIFGDRVQIQQVLINLIMNSIQAMAGTTARSRELRIDMRATAPKFVEVSITDCGGGFPAEREGRIFEPFFSTKAEGMGLGLPICRSIVESHGGSIQARNNSLNGSVVTFTLPCSNQPHSAAAVATIS</sequence>
<feature type="transmembrane region" description="Helical" evidence="9">
    <location>
        <begin position="68"/>
        <end position="87"/>
    </location>
</feature>
<dbReference type="PANTHER" id="PTHR43065:SF10">
    <property type="entry name" value="PEROXIDE STRESS-ACTIVATED HISTIDINE KINASE MAK3"/>
    <property type="match status" value="1"/>
</dbReference>
<dbReference type="Gene3D" id="1.10.287.130">
    <property type="match status" value="1"/>
</dbReference>
<feature type="transmembrane region" description="Helical" evidence="9">
    <location>
        <begin position="37"/>
        <end position="56"/>
    </location>
</feature>
<dbReference type="Pfam" id="PF00989">
    <property type="entry name" value="PAS"/>
    <property type="match status" value="1"/>
</dbReference>
<keyword evidence="9" id="KW-1133">Transmembrane helix</keyword>
<dbReference type="Pfam" id="PF02518">
    <property type="entry name" value="HATPase_c"/>
    <property type="match status" value="1"/>
</dbReference>
<dbReference type="InterPro" id="IPR004358">
    <property type="entry name" value="Sig_transdc_His_kin-like_C"/>
</dbReference>
<keyword evidence="6" id="KW-0418">Kinase</keyword>
<feature type="domain" description="PAC" evidence="12">
    <location>
        <begin position="162"/>
        <end position="216"/>
    </location>
</feature>
<dbReference type="InterPro" id="IPR035965">
    <property type="entry name" value="PAS-like_dom_sf"/>
</dbReference>
<dbReference type="AlphaFoldDB" id="A0A176XHC8"/>
<evidence type="ECO:0000313" key="14">
    <source>
        <dbReference type="Proteomes" id="UP000077098"/>
    </source>
</evidence>
<keyword evidence="3" id="KW-0597">Phosphoprotein</keyword>
<dbReference type="InterPro" id="IPR036097">
    <property type="entry name" value="HisK_dim/P_sf"/>
</dbReference>
<evidence type="ECO:0000313" key="13">
    <source>
        <dbReference type="EMBL" id="OAE48280.1"/>
    </source>
</evidence>
<keyword evidence="4" id="KW-0808">Transferase</keyword>
<dbReference type="Proteomes" id="UP000077098">
    <property type="component" value="Unassembled WGS sequence"/>
</dbReference>
<evidence type="ECO:0000259" key="10">
    <source>
        <dbReference type="PROSITE" id="PS50109"/>
    </source>
</evidence>
<gene>
    <name evidence="13" type="ORF">A7J57_22715</name>
</gene>
<dbReference type="CDD" id="cd00082">
    <property type="entry name" value="HisKA"/>
    <property type="match status" value="1"/>
</dbReference>
<evidence type="ECO:0000259" key="12">
    <source>
        <dbReference type="PROSITE" id="PS50113"/>
    </source>
</evidence>
<reference evidence="13 14" key="1">
    <citation type="submission" date="2016-05" db="EMBL/GenBank/DDBJ databases">
        <authorList>
            <person name="Lavstsen T."/>
            <person name="Jespersen J.S."/>
        </authorList>
    </citation>
    <scope>NUCLEOTIDE SEQUENCE [LARGE SCALE GENOMIC DNA]</scope>
    <source>
        <strain evidence="13 14">KCJ1736</strain>
    </source>
</reference>
<evidence type="ECO:0000256" key="2">
    <source>
        <dbReference type="ARBA" id="ARBA00012438"/>
    </source>
</evidence>
<dbReference type="EMBL" id="LXPS01000007">
    <property type="protein sequence ID" value="OAE48280.1"/>
    <property type="molecule type" value="Genomic_DNA"/>
</dbReference>
<comment type="caution">
    <text evidence="13">The sequence shown here is derived from an EMBL/GenBank/DDBJ whole genome shotgun (WGS) entry which is preliminary data.</text>
</comment>
<dbReference type="InterPro" id="IPR005467">
    <property type="entry name" value="His_kinase_dom"/>
</dbReference>
<dbReference type="SUPFAM" id="SSF55874">
    <property type="entry name" value="ATPase domain of HSP90 chaperone/DNA topoisomerase II/histidine kinase"/>
    <property type="match status" value="1"/>
</dbReference>
<keyword evidence="8" id="KW-0902">Two-component regulatory system</keyword>
<dbReference type="EC" id="2.7.13.3" evidence="2"/>
<dbReference type="GO" id="GO:0000155">
    <property type="term" value="F:phosphorelay sensor kinase activity"/>
    <property type="evidence" value="ECO:0007669"/>
    <property type="project" value="InterPro"/>
</dbReference>
<protein>
    <recommendedName>
        <fullName evidence="2">histidine kinase</fullName>
        <ecNumber evidence="2">2.7.13.3</ecNumber>
    </recommendedName>
</protein>
<dbReference type="InterPro" id="IPR003661">
    <property type="entry name" value="HisK_dim/P_dom"/>
</dbReference>
<dbReference type="SUPFAM" id="SSF47384">
    <property type="entry name" value="Homodimeric domain of signal transducing histidine kinase"/>
    <property type="match status" value="1"/>
</dbReference>
<feature type="domain" description="Histidine kinase" evidence="10">
    <location>
        <begin position="395"/>
        <end position="611"/>
    </location>
</feature>
<dbReference type="Gene3D" id="3.30.565.10">
    <property type="entry name" value="Histidine kinase-like ATPase, C-terminal domain"/>
    <property type="match status" value="1"/>
</dbReference>
<dbReference type="NCBIfam" id="TIGR00229">
    <property type="entry name" value="sensory_box"/>
    <property type="match status" value="1"/>
</dbReference>
<dbReference type="Pfam" id="PF13426">
    <property type="entry name" value="PAS_9"/>
    <property type="match status" value="1"/>
</dbReference>
<dbReference type="PROSITE" id="PS50113">
    <property type="entry name" value="PAC"/>
    <property type="match status" value="1"/>
</dbReference>
<dbReference type="SMART" id="SM00091">
    <property type="entry name" value="PAS"/>
    <property type="match status" value="2"/>
</dbReference>
<name>A0A176XHC8_AGRTU</name>